<keyword evidence="6" id="KW-1133">Transmembrane helix</keyword>
<protein>
    <submittedName>
        <fullName evidence="8">Cytochrome-c oxidase</fullName>
    </submittedName>
</protein>
<keyword evidence="6" id="KW-0472">Membrane</keyword>
<dbReference type="InterPro" id="IPR003468">
    <property type="entry name" value="Cyt_c_oxidase_monohaem-su/FixO"/>
</dbReference>
<evidence type="ECO:0000256" key="3">
    <source>
        <dbReference type="ARBA" id="ARBA00023004"/>
    </source>
</evidence>
<dbReference type="SUPFAM" id="SSF46626">
    <property type="entry name" value="Cytochrome c"/>
    <property type="match status" value="1"/>
</dbReference>
<keyword evidence="9" id="KW-1185">Reference proteome</keyword>
<evidence type="ECO:0000256" key="5">
    <source>
        <dbReference type="SAM" id="MobiDB-lite"/>
    </source>
</evidence>
<dbReference type="GO" id="GO:0009055">
    <property type="term" value="F:electron transfer activity"/>
    <property type="evidence" value="ECO:0007669"/>
    <property type="project" value="InterPro"/>
</dbReference>
<feature type="transmembrane region" description="Helical" evidence="6">
    <location>
        <begin position="7"/>
        <end position="28"/>
    </location>
</feature>
<sequence>MENEVKLAAGAMVALAVATAALVILPYIQVRDIHAPEGLKPYTSAELRGREVYIANGCVYCHTQQPRDRNLGPDAERGWGRASVPGDYIYDKPHLLGSMRTGPDLFNIGARQPSQDWHLGHLYQPRAYVPGSIMPSYPYMFDVKPEAEEGDVVLKLPPGAAPNGRVVVARPEALDLVRYLRGLNHTYPVLPPQPRGEAAPAAAPPPAGAASSADAKAS</sequence>
<proteinExistence type="predicted"/>
<keyword evidence="6" id="KW-0812">Transmembrane</keyword>
<reference evidence="8 9" key="1">
    <citation type="submission" date="2018-03" db="EMBL/GenBank/DDBJ databases">
        <title>Genome sequencing of Simplicispira sp.</title>
        <authorList>
            <person name="Kim S.-J."/>
            <person name="Heo J."/>
            <person name="Kwon S.-W."/>
        </authorList>
    </citation>
    <scope>NUCLEOTIDE SEQUENCE [LARGE SCALE GENOMIC DNA]</scope>
    <source>
        <strain evidence="8 9">SC1-8</strain>
    </source>
</reference>
<dbReference type="EMBL" id="CP027669">
    <property type="protein sequence ID" value="AVO41657.1"/>
    <property type="molecule type" value="Genomic_DNA"/>
</dbReference>
<keyword evidence="1 4" id="KW-0349">Heme</keyword>
<accession>A0A2S0N0U0</accession>
<dbReference type="KEGG" id="simp:C6571_10510"/>
<evidence type="ECO:0000313" key="8">
    <source>
        <dbReference type="EMBL" id="AVO41657.1"/>
    </source>
</evidence>
<evidence type="ECO:0000313" key="9">
    <source>
        <dbReference type="Proteomes" id="UP000239326"/>
    </source>
</evidence>
<dbReference type="Gene3D" id="1.10.760.10">
    <property type="entry name" value="Cytochrome c-like domain"/>
    <property type="match status" value="1"/>
</dbReference>
<dbReference type="RefSeq" id="WP_106446634.1">
    <property type="nucleotide sequence ID" value="NZ_CP027669.1"/>
</dbReference>
<gene>
    <name evidence="8" type="ORF">C6571_10510</name>
</gene>
<dbReference type="PROSITE" id="PS51007">
    <property type="entry name" value="CYTC"/>
    <property type="match status" value="1"/>
</dbReference>
<evidence type="ECO:0000256" key="6">
    <source>
        <dbReference type="SAM" id="Phobius"/>
    </source>
</evidence>
<feature type="region of interest" description="Disordered" evidence="5">
    <location>
        <begin position="190"/>
        <end position="218"/>
    </location>
</feature>
<evidence type="ECO:0000259" key="7">
    <source>
        <dbReference type="PROSITE" id="PS51007"/>
    </source>
</evidence>
<dbReference type="AlphaFoldDB" id="A0A2S0N0U0"/>
<evidence type="ECO:0000256" key="2">
    <source>
        <dbReference type="ARBA" id="ARBA00022723"/>
    </source>
</evidence>
<dbReference type="GO" id="GO:0046872">
    <property type="term" value="F:metal ion binding"/>
    <property type="evidence" value="ECO:0007669"/>
    <property type="project" value="UniProtKB-KW"/>
</dbReference>
<dbReference type="InterPro" id="IPR036909">
    <property type="entry name" value="Cyt_c-like_dom_sf"/>
</dbReference>
<dbReference type="GO" id="GO:0020037">
    <property type="term" value="F:heme binding"/>
    <property type="evidence" value="ECO:0007669"/>
    <property type="project" value="InterPro"/>
</dbReference>
<keyword evidence="3 4" id="KW-0408">Iron</keyword>
<dbReference type="Proteomes" id="UP000239326">
    <property type="component" value="Chromosome"/>
</dbReference>
<dbReference type="InterPro" id="IPR009056">
    <property type="entry name" value="Cyt_c-like_dom"/>
</dbReference>
<evidence type="ECO:0000256" key="1">
    <source>
        <dbReference type="ARBA" id="ARBA00022617"/>
    </source>
</evidence>
<evidence type="ECO:0000256" key="4">
    <source>
        <dbReference type="PROSITE-ProRule" id="PRU00433"/>
    </source>
</evidence>
<feature type="compositionally biased region" description="Low complexity" evidence="5">
    <location>
        <begin position="208"/>
        <end position="218"/>
    </location>
</feature>
<name>A0A2S0N0U0_9BURK</name>
<dbReference type="Pfam" id="PF02433">
    <property type="entry name" value="FixO"/>
    <property type="match status" value="1"/>
</dbReference>
<dbReference type="OrthoDB" id="9805440at2"/>
<organism evidence="8 9">
    <name type="scientific">Simplicispira suum</name>
    <dbReference type="NCBI Taxonomy" id="2109915"/>
    <lineage>
        <taxon>Bacteria</taxon>
        <taxon>Pseudomonadati</taxon>
        <taxon>Pseudomonadota</taxon>
        <taxon>Betaproteobacteria</taxon>
        <taxon>Burkholderiales</taxon>
        <taxon>Comamonadaceae</taxon>
        <taxon>Simplicispira</taxon>
    </lineage>
</organism>
<feature type="domain" description="Cytochrome c" evidence="7">
    <location>
        <begin position="44"/>
        <end position="184"/>
    </location>
</feature>
<keyword evidence="2 4" id="KW-0479">Metal-binding</keyword>